<accession>A0A914MR50</accession>
<keyword evidence="1" id="KW-1185">Reference proteome</keyword>
<dbReference type="WBParaSite" id="Minc3s01973g27529">
    <property type="protein sequence ID" value="Minc3s01973g27529"/>
    <property type="gene ID" value="Minc3s01973g27529"/>
</dbReference>
<reference evidence="2" key="1">
    <citation type="submission" date="2022-11" db="UniProtKB">
        <authorList>
            <consortium name="WormBaseParasite"/>
        </authorList>
    </citation>
    <scope>IDENTIFICATION</scope>
</reference>
<organism evidence="1 2">
    <name type="scientific">Meloidogyne incognita</name>
    <name type="common">Southern root-knot nematode worm</name>
    <name type="synonym">Oxyuris incognita</name>
    <dbReference type="NCBI Taxonomy" id="6306"/>
    <lineage>
        <taxon>Eukaryota</taxon>
        <taxon>Metazoa</taxon>
        <taxon>Ecdysozoa</taxon>
        <taxon>Nematoda</taxon>
        <taxon>Chromadorea</taxon>
        <taxon>Rhabditida</taxon>
        <taxon>Tylenchina</taxon>
        <taxon>Tylenchomorpha</taxon>
        <taxon>Tylenchoidea</taxon>
        <taxon>Meloidogynidae</taxon>
        <taxon>Meloidogyninae</taxon>
        <taxon>Meloidogyne</taxon>
        <taxon>Meloidogyne incognita group</taxon>
    </lineage>
</organism>
<dbReference type="AlphaFoldDB" id="A0A914MR50"/>
<sequence>MYFKRDPCPIAAAVGFITLILIKKTNFHFKNSFRPAEGRPLHRSLTSLEQLFTAHLGKL</sequence>
<protein>
    <submittedName>
        <fullName evidence="2">Uncharacterized protein</fullName>
    </submittedName>
</protein>
<name>A0A914MR50_MELIC</name>
<evidence type="ECO:0000313" key="2">
    <source>
        <dbReference type="WBParaSite" id="Minc3s01973g27529"/>
    </source>
</evidence>
<proteinExistence type="predicted"/>
<dbReference type="Proteomes" id="UP000887563">
    <property type="component" value="Unplaced"/>
</dbReference>
<evidence type="ECO:0000313" key="1">
    <source>
        <dbReference type="Proteomes" id="UP000887563"/>
    </source>
</evidence>